<evidence type="ECO:0000256" key="1">
    <source>
        <dbReference type="SAM" id="MobiDB-lite"/>
    </source>
</evidence>
<protein>
    <submittedName>
        <fullName evidence="2">Uncharacterized protein</fullName>
    </submittedName>
</protein>
<dbReference type="Proteomes" id="UP000053766">
    <property type="component" value="Unassembled WGS sequence"/>
</dbReference>
<organism evidence="2 3">
    <name type="scientific">Dictyocaulus viviparus</name>
    <name type="common">Bovine lungworm</name>
    <dbReference type="NCBI Taxonomy" id="29172"/>
    <lineage>
        <taxon>Eukaryota</taxon>
        <taxon>Metazoa</taxon>
        <taxon>Ecdysozoa</taxon>
        <taxon>Nematoda</taxon>
        <taxon>Chromadorea</taxon>
        <taxon>Rhabditida</taxon>
        <taxon>Rhabditina</taxon>
        <taxon>Rhabditomorpha</taxon>
        <taxon>Strongyloidea</taxon>
        <taxon>Metastrongylidae</taxon>
        <taxon>Dictyocaulus</taxon>
    </lineage>
</organism>
<feature type="region of interest" description="Disordered" evidence="1">
    <location>
        <begin position="1"/>
        <end position="26"/>
    </location>
</feature>
<reference evidence="2 3" key="1">
    <citation type="submission" date="2013-11" db="EMBL/GenBank/DDBJ databases">
        <title>Draft genome of the bovine lungworm Dictyocaulus viviparus.</title>
        <authorList>
            <person name="Mitreva M."/>
        </authorList>
    </citation>
    <scope>NUCLEOTIDE SEQUENCE [LARGE SCALE GENOMIC DNA]</scope>
    <source>
        <strain evidence="2 3">HannoverDv2000</strain>
    </source>
</reference>
<reference evidence="3" key="2">
    <citation type="journal article" date="2016" name="Sci. Rep.">
        <title>Dictyocaulus viviparus genome, variome and transcriptome elucidate lungworm biology and support future intervention.</title>
        <authorList>
            <person name="McNulty S.N."/>
            <person name="Strube C."/>
            <person name="Rosa B.A."/>
            <person name="Martin J.C."/>
            <person name="Tyagi R."/>
            <person name="Choi Y.J."/>
            <person name="Wang Q."/>
            <person name="Hallsworth Pepin K."/>
            <person name="Zhang X."/>
            <person name="Ozersky P."/>
            <person name="Wilson R.K."/>
            <person name="Sternberg P.W."/>
            <person name="Gasser R.B."/>
            <person name="Mitreva M."/>
        </authorList>
    </citation>
    <scope>NUCLEOTIDE SEQUENCE [LARGE SCALE GENOMIC DNA]</scope>
    <source>
        <strain evidence="3">HannoverDv2000</strain>
    </source>
</reference>
<sequence length="123" mass="13929">MEGMIAGIAPSRRGAENPELHPPIHDDTRRAVQIVVVRGHRVDVSSMNSLLSLSRKFMFFSPPTLVVCTLRVRLTDKRTADIGYTISSSSTNDRRKTNQPCVPCRSHTVRPRFMKKSMDCHHE</sequence>
<dbReference type="AlphaFoldDB" id="A0A0D8XFY3"/>
<evidence type="ECO:0000313" key="3">
    <source>
        <dbReference type="Proteomes" id="UP000053766"/>
    </source>
</evidence>
<name>A0A0D8XFY3_DICVI</name>
<proteinExistence type="predicted"/>
<evidence type="ECO:0000313" key="2">
    <source>
        <dbReference type="EMBL" id="KJH43503.1"/>
    </source>
</evidence>
<feature type="compositionally biased region" description="Basic and acidic residues" evidence="1">
    <location>
        <begin position="13"/>
        <end position="26"/>
    </location>
</feature>
<accession>A0A0D8XFY3</accession>
<keyword evidence="3" id="KW-1185">Reference proteome</keyword>
<gene>
    <name evidence="2" type="ORF">DICVIV_10483</name>
</gene>
<dbReference type="EMBL" id="KN716553">
    <property type="protein sequence ID" value="KJH43503.1"/>
    <property type="molecule type" value="Genomic_DNA"/>
</dbReference>